<feature type="transmembrane region" description="Helical" evidence="8">
    <location>
        <begin position="345"/>
        <end position="364"/>
    </location>
</feature>
<gene>
    <name evidence="9" type="ORF">Pka01_40700</name>
</gene>
<dbReference type="InterPro" id="IPR018584">
    <property type="entry name" value="GT87"/>
</dbReference>
<dbReference type="Proteomes" id="UP000630097">
    <property type="component" value="Unassembled WGS sequence"/>
</dbReference>
<feature type="transmembrane region" description="Helical" evidence="8">
    <location>
        <begin position="310"/>
        <end position="333"/>
    </location>
</feature>
<feature type="transmembrane region" description="Helical" evidence="8">
    <location>
        <begin position="96"/>
        <end position="114"/>
    </location>
</feature>
<keyword evidence="5 8" id="KW-1133">Transmembrane helix</keyword>
<evidence type="ECO:0000256" key="3">
    <source>
        <dbReference type="ARBA" id="ARBA00022679"/>
    </source>
</evidence>
<feature type="transmembrane region" description="Helical" evidence="8">
    <location>
        <begin position="179"/>
        <end position="200"/>
    </location>
</feature>
<protein>
    <submittedName>
        <fullName evidence="9">Membrane protein</fullName>
    </submittedName>
</protein>
<feature type="transmembrane region" description="Helical" evidence="8">
    <location>
        <begin position="150"/>
        <end position="167"/>
    </location>
</feature>
<comment type="caution">
    <text evidence="9">The sequence shown here is derived from an EMBL/GenBank/DDBJ whole genome shotgun (WGS) entry which is preliminary data.</text>
</comment>
<keyword evidence="10" id="KW-1185">Reference proteome</keyword>
<dbReference type="Pfam" id="PF09594">
    <property type="entry name" value="GT87"/>
    <property type="match status" value="1"/>
</dbReference>
<feature type="transmembrane region" description="Helical" evidence="8">
    <location>
        <begin position="212"/>
        <end position="232"/>
    </location>
</feature>
<sequence length="420" mass="45615">MTAAARSVRAWPGYLISLLIIAVAATPLIAYWLTNPDDQRLVDLDVYRTGGSALLLGLPVYDVITPAPQLLPFTYPPFSAMLAVPLGEMSWPAAQLVWTVGIVVALAVTVGYSFRPLLERFSGRLALPVLFGLLAAASMYLMPIRDQVRFGQVDLFLVALCLLDCVVRKPWWPRGMLIGLATAVKLTPGVFLIYLAVTGFPRRGGDPGQRRALYMAVFTAALLTLLPFLVIFNDAKDFWFSALLDSERLGANAATTNQSLRGMLLRLYLPGWLTAVIWLAAAAAIGWYGFRHARRAFRDGDPMTGVALTGLMAVLLSPVAWIHHLAWVVIVIAALAGSGTDARRLLVAAGAWLYYVLPIPWWGVSIKALEIPVLSPVVGKIVQDAFGLGAIGLVWLLASWLPRRRDADRAAGSPVPRAVP</sequence>
<dbReference type="GO" id="GO:0016758">
    <property type="term" value="F:hexosyltransferase activity"/>
    <property type="evidence" value="ECO:0007669"/>
    <property type="project" value="InterPro"/>
</dbReference>
<evidence type="ECO:0000256" key="6">
    <source>
        <dbReference type="ARBA" id="ARBA00023136"/>
    </source>
</evidence>
<evidence type="ECO:0000256" key="7">
    <source>
        <dbReference type="ARBA" id="ARBA00024033"/>
    </source>
</evidence>
<comment type="similarity">
    <text evidence="7">Belongs to the glycosyltransferase 87 family.</text>
</comment>
<organism evidence="9 10">
    <name type="scientific">Planotetraspora kaengkrachanensis</name>
    <dbReference type="NCBI Taxonomy" id="575193"/>
    <lineage>
        <taxon>Bacteria</taxon>
        <taxon>Bacillati</taxon>
        <taxon>Actinomycetota</taxon>
        <taxon>Actinomycetes</taxon>
        <taxon>Streptosporangiales</taxon>
        <taxon>Streptosporangiaceae</taxon>
        <taxon>Planotetraspora</taxon>
    </lineage>
</organism>
<evidence type="ECO:0000256" key="4">
    <source>
        <dbReference type="ARBA" id="ARBA00022692"/>
    </source>
</evidence>
<name>A0A8J3PTV8_9ACTN</name>
<comment type="subcellular location">
    <subcellularLocation>
        <location evidence="1">Cell membrane</location>
        <topology evidence="1">Multi-pass membrane protein</topology>
    </subcellularLocation>
</comment>
<dbReference type="EMBL" id="BONV01000017">
    <property type="protein sequence ID" value="GIG80943.1"/>
    <property type="molecule type" value="Genomic_DNA"/>
</dbReference>
<feature type="transmembrane region" description="Helical" evidence="8">
    <location>
        <begin position="126"/>
        <end position="144"/>
    </location>
</feature>
<evidence type="ECO:0000256" key="1">
    <source>
        <dbReference type="ARBA" id="ARBA00004651"/>
    </source>
</evidence>
<feature type="transmembrane region" description="Helical" evidence="8">
    <location>
        <begin position="267"/>
        <end position="290"/>
    </location>
</feature>
<keyword evidence="3" id="KW-0808">Transferase</keyword>
<dbReference type="AlphaFoldDB" id="A0A8J3PTV8"/>
<feature type="transmembrane region" description="Helical" evidence="8">
    <location>
        <begin position="12"/>
        <end position="33"/>
    </location>
</feature>
<evidence type="ECO:0000313" key="10">
    <source>
        <dbReference type="Proteomes" id="UP000630097"/>
    </source>
</evidence>
<proteinExistence type="inferred from homology"/>
<feature type="transmembrane region" description="Helical" evidence="8">
    <location>
        <begin position="384"/>
        <end position="401"/>
    </location>
</feature>
<keyword evidence="4 8" id="KW-0812">Transmembrane</keyword>
<accession>A0A8J3PTV8</accession>
<keyword evidence="6 8" id="KW-0472">Membrane</keyword>
<reference evidence="9 10" key="1">
    <citation type="submission" date="2021-01" db="EMBL/GenBank/DDBJ databases">
        <title>Whole genome shotgun sequence of Planotetraspora kaengkrachanensis NBRC 104272.</title>
        <authorList>
            <person name="Komaki H."/>
            <person name="Tamura T."/>
        </authorList>
    </citation>
    <scope>NUCLEOTIDE SEQUENCE [LARGE SCALE GENOMIC DNA]</scope>
    <source>
        <strain evidence="9 10">NBRC 104272</strain>
    </source>
</reference>
<evidence type="ECO:0000256" key="2">
    <source>
        <dbReference type="ARBA" id="ARBA00022475"/>
    </source>
</evidence>
<evidence type="ECO:0000256" key="8">
    <source>
        <dbReference type="SAM" id="Phobius"/>
    </source>
</evidence>
<dbReference type="GO" id="GO:0005886">
    <property type="term" value="C:plasma membrane"/>
    <property type="evidence" value="ECO:0007669"/>
    <property type="project" value="UniProtKB-SubCell"/>
</dbReference>
<evidence type="ECO:0000313" key="9">
    <source>
        <dbReference type="EMBL" id="GIG80943.1"/>
    </source>
</evidence>
<keyword evidence="2" id="KW-1003">Cell membrane</keyword>
<evidence type="ECO:0000256" key="5">
    <source>
        <dbReference type="ARBA" id="ARBA00022989"/>
    </source>
</evidence>